<gene>
    <name evidence="1" type="ORF">SIL87_02805</name>
</gene>
<dbReference type="AlphaFoldDB" id="A0AAW9DNU2"/>
<proteinExistence type="predicted"/>
<dbReference type="RefSeq" id="WP_319612718.1">
    <property type="nucleotide sequence ID" value="NZ_JAWXYB010000018.1"/>
</dbReference>
<name>A0AAW9DNU2_ACIAO</name>
<reference evidence="1 2" key="1">
    <citation type="submission" date="2023-11" db="EMBL/GenBank/DDBJ databases">
        <title>MicrobeMod: A computational toolkit for identifying prokaryotic methylation and restriction-modification with nanopore sequencing.</title>
        <authorList>
            <person name="Crits-Christoph A."/>
            <person name="Kang S.C."/>
            <person name="Lee H."/>
            <person name="Ostrov N."/>
        </authorList>
    </citation>
    <scope>NUCLEOTIDE SEQUENCE [LARGE SCALE GENOMIC DNA]</scope>
    <source>
        <strain evidence="1 2">DSMZ 700</strain>
    </source>
</reference>
<evidence type="ECO:0000313" key="2">
    <source>
        <dbReference type="Proteomes" id="UP001279553"/>
    </source>
</evidence>
<organism evidence="1 2">
    <name type="scientific">Acidiphilium acidophilum</name>
    <name type="common">Thiobacillus acidophilus</name>
    <dbReference type="NCBI Taxonomy" id="76588"/>
    <lineage>
        <taxon>Bacteria</taxon>
        <taxon>Pseudomonadati</taxon>
        <taxon>Pseudomonadota</taxon>
        <taxon>Alphaproteobacteria</taxon>
        <taxon>Acetobacterales</taxon>
        <taxon>Acidocellaceae</taxon>
        <taxon>Acidiphilium</taxon>
    </lineage>
</organism>
<evidence type="ECO:0000313" key="1">
    <source>
        <dbReference type="EMBL" id="MDX5929697.1"/>
    </source>
</evidence>
<dbReference type="EMBL" id="JAWXYB010000018">
    <property type="protein sequence ID" value="MDX5929697.1"/>
    <property type="molecule type" value="Genomic_DNA"/>
</dbReference>
<keyword evidence="2" id="KW-1185">Reference proteome</keyword>
<sequence>MPRADLIAAIEALWREHRDEGWNIAYDIAAEIGLDAFTDDALEAIAARCRATFGENLPGGPAPAGQMSLAI</sequence>
<protein>
    <submittedName>
        <fullName evidence="1">Uncharacterized protein</fullName>
    </submittedName>
</protein>
<comment type="caution">
    <text evidence="1">The sequence shown here is derived from an EMBL/GenBank/DDBJ whole genome shotgun (WGS) entry which is preliminary data.</text>
</comment>
<accession>A0AAW9DNU2</accession>
<dbReference type="Proteomes" id="UP001279553">
    <property type="component" value="Unassembled WGS sequence"/>
</dbReference>